<sequence>MSRPILLCLVIWLLLSFFFVHKFGQSQQISVDRPTERWALDFGAGCPLDPAVQTPNTSTEAKLARPLSAGELLCRPLPSDHSSVPKLLHQSWKTNELPLKFEKWSTVCREKHHDWEWVLWTNEDNLNLIKKVYIDLDTDCLRSTSAAFEAFDIPNADNATGGTDDKHTNQFAVFGRMGTDESFETIPNARMASSPGHPFFLMPPLSVRTRVAKTKSFIYW</sequence>
<feature type="chain" id="PRO_5003989629" evidence="1">
    <location>
        <begin position="25"/>
        <end position="220"/>
    </location>
</feature>
<dbReference type="GO" id="GO:0000030">
    <property type="term" value="F:mannosyltransferase activity"/>
    <property type="evidence" value="ECO:0007669"/>
    <property type="project" value="TreeGrafter"/>
</dbReference>
<reference evidence="3" key="1">
    <citation type="submission" date="2010-09" db="EMBL/GenBank/DDBJ databases">
        <title>The genome sequence of Geomyces destructans 20631-21.</title>
        <authorList>
            <consortium name="The Broad Institute Genome Sequencing Platform"/>
            <person name="Cuomo C.A."/>
            <person name="Blehert D.S."/>
            <person name="Lorch J.M."/>
            <person name="Young S.K."/>
            <person name="Zeng Q."/>
            <person name="Gargeya S."/>
            <person name="Fitzgerald M."/>
            <person name="Haas B."/>
            <person name="Abouelleil A."/>
            <person name="Alvarado L."/>
            <person name="Arachchi H.M."/>
            <person name="Berlin A."/>
            <person name="Brown A."/>
            <person name="Chapman S.B."/>
            <person name="Chen Z."/>
            <person name="Dunbar C."/>
            <person name="Freedman E."/>
            <person name="Gearin G."/>
            <person name="Gellesch M."/>
            <person name="Goldberg J."/>
            <person name="Griggs A."/>
            <person name="Gujja S."/>
            <person name="Heiman D."/>
            <person name="Howarth C."/>
            <person name="Larson L."/>
            <person name="Lui A."/>
            <person name="MacDonald P.J.P."/>
            <person name="Montmayeur A."/>
            <person name="Murphy C."/>
            <person name="Neiman D."/>
            <person name="Pearson M."/>
            <person name="Priest M."/>
            <person name="Roberts A."/>
            <person name="Saif S."/>
            <person name="Shea T."/>
            <person name="Shenoy N."/>
            <person name="Sisk P."/>
            <person name="Stolte C."/>
            <person name="Sykes S."/>
            <person name="Wortman J."/>
            <person name="Nusbaum C."/>
            <person name="Birren B."/>
        </authorList>
    </citation>
    <scope>NUCLEOTIDE SEQUENCE [LARGE SCALE GENOMIC DNA]</scope>
    <source>
        <strain evidence="3">ATCC MYA-4855 / 20631-21</strain>
    </source>
</reference>
<evidence type="ECO:0000256" key="1">
    <source>
        <dbReference type="SAM" id="SignalP"/>
    </source>
</evidence>
<organism evidence="2 3">
    <name type="scientific">Pseudogymnoascus destructans (strain ATCC MYA-4855 / 20631-21)</name>
    <name type="common">Bat white-nose syndrome fungus</name>
    <name type="synonym">Geomyces destructans</name>
    <dbReference type="NCBI Taxonomy" id="658429"/>
    <lineage>
        <taxon>Eukaryota</taxon>
        <taxon>Fungi</taxon>
        <taxon>Dikarya</taxon>
        <taxon>Ascomycota</taxon>
        <taxon>Pezizomycotina</taxon>
        <taxon>Leotiomycetes</taxon>
        <taxon>Thelebolales</taxon>
        <taxon>Thelebolaceae</taxon>
        <taxon>Pseudogymnoascus</taxon>
    </lineage>
</organism>
<dbReference type="HOGENOM" id="CLU_1256523_0_0_1"/>
<feature type="signal peptide" evidence="1">
    <location>
        <begin position="1"/>
        <end position="24"/>
    </location>
</feature>
<dbReference type="PANTHER" id="PTHR32385:SF23">
    <property type="entry name" value="NUCLEOTIDE-DIPHOSPHO-SUGAR TRANSFERASE"/>
    <property type="match status" value="1"/>
</dbReference>
<accession>L8FXV4</accession>
<dbReference type="InterPro" id="IPR029044">
    <property type="entry name" value="Nucleotide-diphossugar_trans"/>
</dbReference>
<dbReference type="AlphaFoldDB" id="L8FXV4"/>
<name>L8FXV4_PSED2</name>
<evidence type="ECO:0000313" key="3">
    <source>
        <dbReference type="Proteomes" id="UP000011064"/>
    </source>
</evidence>
<dbReference type="GO" id="GO:0051999">
    <property type="term" value="P:mannosyl-inositol phosphorylceramide biosynthetic process"/>
    <property type="evidence" value="ECO:0007669"/>
    <property type="project" value="TreeGrafter"/>
</dbReference>
<protein>
    <submittedName>
        <fullName evidence="2">Uncharacterized protein</fullName>
    </submittedName>
</protein>
<proteinExistence type="predicted"/>
<dbReference type="GO" id="GO:0016020">
    <property type="term" value="C:membrane"/>
    <property type="evidence" value="ECO:0007669"/>
    <property type="project" value="GOC"/>
</dbReference>
<dbReference type="InParanoid" id="L8FXV4"/>
<gene>
    <name evidence="2" type="ORF">GMDG_07505</name>
</gene>
<dbReference type="EMBL" id="GL573399">
    <property type="protein sequence ID" value="ELR05662.1"/>
    <property type="molecule type" value="Genomic_DNA"/>
</dbReference>
<dbReference type="InterPro" id="IPR051706">
    <property type="entry name" value="Glycosyltransferase_domain"/>
</dbReference>
<evidence type="ECO:0000313" key="2">
    <source>
        <dbReference type="EMBL" id="ELR05662.1"/>
    </source>
</evidence>
<dbReference type="VEuPathDB" id="FungiDB:GMDG_07505"/>
<keyword evidence="1" id="KW-0732">Signal</keyword>
<keyword evidence="3" id="KW-1185">Reference proteome</keyword>
<dbReference type="Proteomes" id="UP000011064">
    <property type="component" value="Unassembled WGS sequence"/>
</dbReference>
<dbReference type="SUPFAM" id="SSF53448">
    <property type="entry name" value="Nucleotide-diphospho-sugar transferases"/>
    <property type="match status" value="1"/>
</dbReference>
<dbReference type="PANTHER" id="PTHR32385">
    <property type="entry name" value="MANNOSYL PHOSPHORYLINOSITOL CERAMIDE SYNTHASE"/>
    <property type="match status" value="1"/>
</dbReference>